<organism evidence="2 3">
    <name type="scientific">Aspergillus tubingensis (strain CBS 134.48)</name>
    <dbReference type="NCBI Taxonomy" id="767770"/>
    <lineage>
        <taxon>Eukaryota</taxon>
        <taxon>Fungi</taxon>
        <taxon>Dikarya</taxon>
        <taxon>Ascomycota</taxon>
        <taxon>Pezizomycotina</taxon>
        <taxon>Eurotiomycetes</taxon>
        <taxon>Eurotiomycetidae</taxon>
        <taxon>Eurotiales</taxon>
        <taxon>Aspergillaceae</taxon>
        <taxon>Aspergillus</taxon>
        <taxon>Aspergillus subgen. Circumdati</taxon>
    </lineage>
</organism>
<dbReference type="VEuPathDB" id="FungiDB:ASPTUDRAFT_42644"/>
<evidence type="ECO:0000313" key="3">
    <source>
        <dbReference type="Proteomes" id="UP000184304"/>
    </source>
</evidence>
<keyword evidence="1" id="KW-0732">Signal</keyword>
<dbReference type="Proteomes" id="UP000184304">
    <property type="component" value="Unassembled WGS sequence"/>
</dbReference>
<protein>
    <submittedName>
        <fullName evidence="2">Uncharacterized protein</fullName>
    </submittedName>
</protein>
<proteinExistence type="predicted"/>
<name>A0A1L9N370_ASPTC</name>
<sequence>MQFPFVAYVFFFIALGAALSTGPSHNRPVNNYQLLGGIHVMDNHDNQDDRHINEGKENPRIQW</sequence>
<feature type="chain" id="PRO_5012431256" evidence="1">
    <location>
        <begin position="19"/>
        <end position="63"/>
    </location>
</feature>
<reference evidence="3" key="1">
    <citation type="journal article" date="2017" name="Genome Biol.">
        <title>Comparative genomics reveals high biological diversity and specific adaptations in the industrially and medically important fungal genus Aspergillus.</title>
        <authorList>
            <person name="de Vries R.P."/>
            <person name="Riley R."/>
            <person name="Wiebenga A."/>
            <person name="Aguilar-Osorio G."/>
            <person name="Amillis S."/>
            <person name="Uchima C.A."/>
            <person name="Anderluh G."/>
            <person name="Asadollahi M."/>
            <person name="Askin M."/>
            <person name="Barry K."/>
            <person name="Battaglia E."/>
            <person name="Bayram O."/>
            <person name="Benocci T."/>
            <person name="Braus-Stromeyer S.A."/>
            <person name="Caldana C."/>
            <person name="Canovas D."/>
            <person name="Cerqueira G.C."/>
            <person name="Chen F."/>
            <person name="Chen W."/>
            <person name="Choi C."/>
            <person name="Clum A."/>
            <person name="Dos Santos R.A."/>
            <person name="Damasio A.R."/>
            <person name="Diallinas G."/>
            <person name="Emri T."/>
            <person name="Fekete E."/>
            <person name="Flipphi M."/>
            <person name="Freyberg S."/>
            <person name="Gallo A."/>
            <person name="Gournas C."/>
            <person name="Habgood R."/>
            <person name="Hainaut M."/>
            <person name="Harispe M.L."/>
            <person name="Henrissat B."/>
            <person name="Hilden K.S."/>
            <person name="Hope R."/>
            <person name="Hossain A."/>
            <person name="Karabika E."/>
            <person name="Karaffa L."/>
            <person name="Karanyi Z."/>
            <person name="Krasevec N."/>
            <person name="Kuo A."/>
            <person name="Kusch H."/>
            <person name="LaButti K."/>
            <person name="Lagendijk E.L."/>
            <person name="Lapidus A."/>
            <person name="Levasseur A."/>
            <person name="Lindquist E."/>
            <person name="Lipzen A."/>
            <person name="Logrieco A.F."/>
            <person name="MacCabe A."/>
            <person name="Maekelae M.R."/>
            <person name="Malavazi I."/>
            <person name="Melin P."/>
            <person name="Meyer V."/>
            <person name="Mielnichuk N."/>
            <person name="Miskei M."/>
            <person name="Molnar A.P."/>
            <person name="Mule G."/>
            <person name="Ngan C.Y."/>
            <person name="Orejas M."/>
            <person name="Orosz E."/>
            <person name="Ouedraogo J.P."/>
            <person name="Overkamp K.M."/>
            <person name="Park H.-S."/>
            <person name="Perrone G."/>
            <person name="Piumi F."/>
            <person name="Punt P.J."/>
            <person name="Ram A.F."/>
            <person name="Ramon A."/>
            <person name="Rauscher S."/>
            <person name="Record E."/>
            <person name="Riano-Pachon D.M."/>
            <person name="Robert V."/>
            <person name="Roehrig J."/>
            <person name="Ruller R."/>
            <person name="Salamov A."/>
            <person name="Salih N.S."/>
            <person name="Samson R.A."/>
            <person name="Sandor E."/>
            <person name="Sanguinetti M."/>
            <person name="Schuetze T."/>
            <person name="Sepcic K."/>
            <person name="Shelest E."/>
            <person name="Sherlock G."/>
            <person name="Sophianopoulou V."/>
            <person name="Squina F.M."/>
            <person name="Sun H."/>
            <person name="Susca A."/>
            <person name="Todd R.B."/>
            <person name="Tsang A."/>
            <person name="Unkles S.E."/>
            <person name="van de Wiele N."/>
            <person name="van Rossen-Uffink D."/>
            <person name="Oliveira J.V."/>
            <person name="Vesth T.C."/>
            <person name="Visser J."/>
            <person name="Yu J.-H."/>
            <person name="Zhou M."/>
            <person name="Andersen M.R."/>
            <person name="Archer D.B."/>
            <person name="Baker S.E."/>
            <person name="Benoit I."/>
            <person name="Brakhage A.A."/>
            <person name="Braus G.H."/>
            <person name="Fischer R."/>
            <person name="Frisvad J.C."/>
            <person name="Goldman G.H."/>
            <person name="Houbraken J."/>
            <person name="Oakley B."/>
            <person name="Pocsi I."/>
            <person name="Scazzocchio C."/>
            <person name="Seiboth B."/>
            <person name="vanKuyk P.A."/>
            <person name="Wortman J."/>
            <person name="Dyer P.S."/>
            <person name="Grigoriev I.V."/>
        </authorList>
    </citation>
    <scope>NUCLEOTIDE SEQUENCE [LARGE SCALE GENOMIC DNA]</scope>
    <source>
        <strain evidence="3">CBS 134.48</strain>
    </source>
</reference>
<gene>
    <name evidence="2" type="ORF">ASPTUDRAFT_42644</name>
</gene>
<evidence type="ECO:0000313" key="2">
    <source>
        <dbReference type="EMBL" id="OJI83748.1"/>
    </source>
</evidence>
<dbReference type="EMBL" id="KV878203">
    <property type="protein sequence ID" value="OJI83748.1"/>
    <property type="molecule type" value="Genomic_DNA"/>
</dbReference>
<dbReference type="AlphaFoldDB" id="A0A1L9N370"/>
<evidence type="ECO:0000256" key="1">
    <source>
        <dbReference type="SAM" id="SignalP"/>
    </source>
</evidence>
<accession>A0A1L9N370</accession>
<keyword evidence="3" id="KW-1185">Reference proteome</keyword>
<feature type="signal peptide" evidence="1">
    <location>
        <begin position="1"/>
        <end position="18"/>
    </location>
</feature>